<evidence type="ECO:0000259" key="2">
    <source>
        <dbReference type="PROSITE" id="PS50835"/>
    </source>
</evidence>
<keyword evidence="4" id="KW-1185">Reference proteome</keyword>
<dbReference type="PROSITE" id="PS50835">
    <property type="entry name" value="IG_LIKE"/>
    <property type="match status" value="1"/>
</dbReference>
<feature type="transmembrane region" description="Helical" evidence="1">
    <location>
        <begin position="156"/>
        <end position="176"/>
    </location>
</feature>
<dbReference type="Gene3D" id="2.60.40.10">
    <property type="entry name" value="Immunoglobulins"/>
    <property type="match status" value="1"/>
</dbReference>
<dbReference type="GO" id="GO:0009897">
    <property type="term" value="C:external side of plasma membrane"/>
    <property type="evidence" value="ECO:0007669"/>
    <property type="project" value="TreeGrafter"/>
</dbReference>
<dbReference type="SUPFAM" id="SSF48726">
    <property type="entry name" value="Immunoglobulin"/>
    <property type="match status" value="1"/>
</dbReference>
<dbReference type="InterPro" id="IPR013106">
    <property type="entry name" value="Ig_V-set"/>
</dbReference>
<feature type="domain" description="Ig-like" evidence="2">
    <location>
        <begin position="2"/>
        <end position="121"/>
    </location>
</feature>
<gene>
    <name evidence="3" type="ORF">chiPu_0010892</name>
</gene>
<dbReference type="GO" id="GO:0070234">
    <property type="term" value="P:positive regulation of T cell apoptotic process"/>
    <property type="evidence" value="ECO:0007669"/>
    <property type="project" value="TreeGrafter"/>
</dbReference>
<dbReference type="Proteomes" id="UP000287033">
    <property type="component" value="Unassembled WGS sequence"/>
</dbReference>
<evidence type="ECO:0000313" key="3">
    <source>
        <dbReference type="EMBL" id="GCC32431.1"/>
    </source>
</evidence>
<dbReference type="InterPro" id="IPR042379">
    <property type="entry name" value="PDCD1"/>
</dbReference>
<sequence length="257" mass="28819">MPSWKRKLNDVSESLILKQYPMSIEKKSGQSAQIYCELHNGNATEDMRLVWYRYTSKSKIGEINLRTRNFTAINRVLFKWDLSTYKASMSITQLVKNDSGEYGCELVSFSSPEIITKANATNLTVTEEQWIGPQNRNNTDNNKAEEFQNKEARIQIIVAAVLAAFVIICLLIYLLFRYRPKKQGPNSNPPPADVSCQKAEDPISTVFCPDYAALTVPGQNIRQTLASSIASDDSYYATIVFAPQQQAIGVQKTTAGN</sequence>
<dbReference type="AlphaFoldDB" id="A0A401SPW0"/>
<protein>
    <recommendedName>
        <fullName evidence="2">Ig-like domain-containing protein</fullName>
    </recommendedName>
</protein>
<keyword evidence="1" id="KW-0812">Transmembrane</keyword>
<name>A0A401SPW0_CHIPU</name>
<dbReference type="OrthoDB" id="9940233at2759"/>
<accession>A0A401SPW0</accession>
<proteinExistence type="predicted"/>
<dbReference type="PANTHER" id="PTHR15264">
    <property type="entry name" value="PROGRAMMED CELL DEATH PROTEIN 1"/>
    <property type="match status" value="1"/>
</dbReference>
<dbReference type="InterPro" id="IPR003599">
    <property type="entry name" value="Ig_sub"/>
</dbReference>
<keyword evidence="1" id="KW-1133">Transmembrane helix</keyword>
<dbReference type="InterPro" id="IPR013783">
    <property type="entry name" value="Ig-like_fold"/>
</dbReference>
<dbReference type="Pfam" id="PF07686">
    <property type="entry name" value="V-set"/>
    <property type="match status" value="1"/>
</dbReference>
<evidence type="ECO:0000256" key="1">
    <source>
        <dbReference type="SAM" id="Phobius"/>
    </source>
</evidence>
<dbReference type="InterPro" id="IPR007110">
    <property type="entry name" value="Ig-like_dom"/>
</dbReference>
<dbReference type="PANTHER" id="PTHR15264:SF2">
    <property type="entry name" value="PROGRAMMED CELL DEATH PROTEIN 1"/>
    <property type="match status" value="1"/>
</dbReference>
<dbReference type="SMART" id="SM00409">
    <property type="entry name" value="IG"/>
    <property type="match status" value="1"/>
</dbReference>
<keyword evidence="1" id="KW-0472">Membrane</keyword>
<dbReference type="OMA" id="YYATIVF"/>
<dbReference type="STRING" id="137246.A0A401SPW0"/>
<comment type="caution">
    <text evidence="3">The sequence shown here is derived from an EMBL/GenBank/DDBJ whole genome shotgun (WGS) entry which is preliminary data.</text>
</comment>
<reference evidence="3 4" key="1">
    <citation type="journal article" date="2018" name="Nat. Ecol. Evol.">
        <title>Shark genomes provide insights into elasmobranch evolution and the origin of vertebrates.</title>
        <authorList>
            <person name="Hara Y"/>
            <person name="Yamaguchi K"/>
            <person name="Onimaru K"/>
            <person name="Kadota M"/>
            <person name="Koyanagi M"/>
            <person name="Keeley SD"/>
            <person name="Tatsumi K"/>
            <person name="Tanaka K"/>
            <person name="Motone F"/>
            <person name="Kageyama Y"/>
            <person name="Nozu R"/>
            <person name="Adachi N"/>
            <person name="Nishimura O"/>
            <person name="Nakagawa R"/>
            <person name="Tanegashima C"/>
            <person name="Kiyatake I"/>
            <person name="Matsumoto R"/>
            <person name="Murakumo K"/>
            <person name="Nishida K"/>
            <person name="Terakita A"/>
            <person name="Kuratani S"/>
            <person name="Sato K"/>
            <person name="Hyodo S Kuraku.S."/>
        </authorList>
    </citation>
    <scope>NUCLEOTIDE SEQUENCE [LARGE SCALE GENOMIC DNA]</scope>
</reference>
<dbReference type="GO" id="GO:0050777">
    <property type="term" value="P:negative regulation of immune response"/>
    <property type="evidence" value="ECO:0007669"/>
    <property type="project" value="InterPro"/>
</dbReference>
<evidence type="ECO:0000313" key="4">
    <source>
        <dbReference type="Proteomes" id="UP000287033"/>
    </source>
</evidence>
<dbReference type="InterPro" id="IPR036179">
    <property type="entry name" value="Ig-like_dom_sf"/>
</dbReference>
<dbReference type="EMBL" id="BEZZ01000435">
    <property type="protein sequence ID" value="GCC32431.1"/>
    <property type="molecule type" value="Genomic_DNA"/>
</dbReference>
<organism evidence="3 4">
    <name type="scientific">Chiloscyllium punctatum</name>
    <name type="common">Brownbanded bambooshark</name>
    <name type="synonym">Hemiscyllium punctatum</name>
    <dbReference type="NCBI Taxonomy" id="137246"/>
    <lineage>
        <taxon>Eukaryota</taxon>
        <taxon>Metazoa</taxon>
        <taxon>Chordata</taxon>
        <taxon>Craniata</taxon>
        <taxon>Vertebrata</taxon>
        <taxon>Chondrichthyes</taxon>
        <taxon>Elasmobranchii</taxon>
        <taxon>Galeomorphii</taxon>
        <taxon>Galeoidea</taxon>
        <taxon>Orectolobiformes</taxon>
        <taxon>Hemiscylliidae</taxon>
        <taxon>Chiloscyllium</taxon>
    </lineage>
</organism>